<feature type="coiled-coil region" evidence="1">
    <location>
        <begin position="97"/>
        <end position="124"/>
    </location>
</feature>
<protein>
    <submittedName>
        <fullName evidence="3">DUF2304 domain-containing protein</fullName>
    </submittedName>
</protein>
<keyword evidence="1" id="KW-0175">Coiled coil</keyword>
<dbReference type="Pfam" id="PF10066">
    <property type="entry name" value="DUF2304"/>
    <property type="match status" value="1"/>
</dbReference>
<evidence type="ECO:0000313" key="3">
    <source>
        <dbReference type="EMBL" id="QGQ98455.1"/>
    </source>
</evidence>
<dbReference type="RefSeq" id="WP_155703562.1">
    <property type="nucleotide sequence ID" value="NZ_CP034235.1"/>
</dbReference>
<dbReference type="KEGG" id="ppsc:EHS13_28025"/>
<dbReference type="Proteomes" id="UP000426246">
    <property type="component" value="Chromosome"/>
</dbReference>
<evidence type="ECO:0000256" key="2">
    <source>
        <dbReference type="SAM" id="Phobius"/>
    </source>
</evidence>
<keyword evidence="2" id="KW-0472">Membrane</keyword>
<name>A0A6B8RSD3_9BACL</name>
<sequence length="126" mass="14349">MIPLKLQLIMSLISLGGLVFLLNQIVKYKLELKYSLLWLFLSLATILLAVIPKISSNIAHWFGIETPVNVLFLFGILVSLMIVFSLTVALSQHMVRIRHLSQELGIYKNELAKLQERVDEFVKAKV</sequence>
<keyword evidence="4" id="KW-1185">Reference proteome</keyword>
<feature type="transmembrane region" description="Helical" evidence="2">
    <location>
        <begin position="71"/>
        <end position="90"/>
    </location>
</feature>
<evidence type="ECO:0000256" key="1">
    <source>
        <dbReference type="SAM" id="Coils"/>
    </source>
</evidence>
<dbReference type="AlphaFoldDB" id="A0A6B8RSD3"/>
<dbReference type="EMBL" id="CP034235">
    <property type="protein sequence ID" value="QGQ98455.1"/>
    <property type="molecule type" value="Genomic_DNA"/>
</dbReference>
<dbReference type="InterPro" id="IPR019277">
    <property type="entry name" value="DUF2304"/>
</dbReference>
<accession>A0A6B8RSD3</accession>
<dbReference type="OrthoDB" id="2648458at2"/>
<keyword evidence="2" id="KW-1133">Transmembrane helix</keyword>
<gene>
    <name evidence="3" type="ORF">EHS13_28025</name>
</gene>
<evidence type="ECO:0000313" key="4">
    <source>
        <dbReference type="Proteomes" id="UP000426246"/>
    </source>
</evidence>
<keyword evidence="2" id="KW-0812">Transmembrane</keyword>
<feature type="transmembrane region" description="Helical" evidence="2">
    <location>
        <begin position="6"/>
        <end position="22"/>
    </location>
</feature>
<proteinExistence type="predicted"/>
<organism evidence="3 4">
    <name type="scientific">Paenibacillus psychroresistens</name>
    <dbReference type="NCBI Taxonomy" id="1778678"/>
    <lineage>
        <taxon>Bacteria</taxon>
        <taxon>Bacillati</taxon>
        <taxon>Bacillota</taxon>
        <taxon>Bacilli</taxon>
        <taxon>Bacillales</taxon>
        <taxon>Paenibacillaceae</taxon>
        <taxon>Paenibacillus</taxon>
    </lineage>
</organism>
<feature type="transmembrane region" description="Helical" evidence="2">
    <location>
        <begin position="34"/>
        <end position="51"/>
    </location>
</feature>
<reference evidence="4" key="1">
    <citation type="submission" date="2018-11" db="EMBL/GenBank/DDBJ databases">
        <title>Complete genome sequence of Paenibacillus sp. ML311-T8.</title>
        <authorList>
            <person name="Nam Y.-D."/>
            <person name="Kang J."/>
            <person name="Chung W.-H."/>
            <person name="Park Y.S."/>
        </authorList>
    </citation>
    <scope>NUCLEOTIDE SEQUENCE [LARGE SCALE GENOMIC DNA]</scope>
    <source>
        <strain evidence="4">ML311-T8</strain>
    </source>
</reference>